<dbReference type="AlphaFoldDB" id="A0A523UWW3"/>
<dbReference type="GO" id="GO:0006412">
    <property type="term" value="P:translation"/>
    <property type="evidence" value="ECO:0007669"/>
    <property type="project" value="UniProtKB-UniRule"/>
</dbReference>
<evidence type="ECO:0000256" key="2">
    <source>
        <dbReference type="ARBA" id="ARBA00022980"/>
    </source>
</evidence>
<evidence type="ECO:0000256" key="5">
    <source>
        <dbReference type="RuleBase" id="RU000660"/>
    </source>
</evidence>
<dbReference type="InterPro" id="IPR036373">
    <property type="entry name" value="Ribosomal_bL17_sf"/>
</dbReference>
<sequence length="135" mass="15471">MRHLRRGKKLGRTMEHRKALISNLTTALFAKESIITTLPKAWEARRTAERMISFALRGDLAARRHVLKTVKNESVVKKLFEEIAPRFTGRPGGYTRILKLGRRKGDGAETAILELVSLKPKEGKKQKRGRRKKEK</sequence>
<dbReference type="NCBIfam" id="TIGR00059">
    <property type="entry name" value="L17"/>
    <property type="match status" value="1"/>
</dbReference>
<dbReference type="EMBL" id="SOJN01000036">
    <property type="protein sequence ID" value="TET47003.1"/>
    <property type="molecule type" value="Genomic_DNA"/>
</dbReference>
<dbReference type="PANTHER" id="PTHR14413">
    <property type="entry name" value="RIBOSOMAL PROTEIN L17"/>
    <property type="match status" value="1"/>
</dbReference>
<protein>
    <recommendedName>
        <fullName evidence="4">Large ribosomal subunit protein bL17</fullName>
    </recommendedName>
</protein>
<dbReference type="Proteomes" id="UP000315525">
    <property type="component" value="Unassembled WGS sequence"/>
</dbReference>
<evidence type="ECO:0000256" key="3">
    <source>
        <dbReference type="ARBA" id="ARBA00023274"/>
    </source>
</evidence>
<organism evidence="6 7">
    <name type="scientific">candidate division TA06 bacterium</name>
    <dbReference type="NCBI Taxonomy" id="2250710"/>
    <lineage>
        <taxon>Bacteria</taxon>
        <taxon>Bacteria division TA06</taxon>
    </lineage>
</organism>
<reference evidence="6 7" key="1">
    <citation type="submission" date="2019-03" db="EMBL/GenBank/DDBJ databases">
        <title>Metabolic potential of uncultured bacteria and archaea associated with petroleum seepage in deep-sea sediments.</title>
        <authorList>
            <person name="Dong X."/>
            <person name="Hubert C."/>
        </authorList>
    </citation>
    <scope>NUCLEOTIDE SEQUENCE [LARGE SCALE GENOMIC DNA]</scope>
    <source>
        <strain evidence="6">E44_bin18</strain>
    </source>
</reference>
<dbReference type="GO" id="GO:0022625">
    <property type="term" value="C:cytosolic large ribosomal subunit"/>
    <property type="evidence" value="ECO:0007669"/>
    <property type="project" value="TreeGrafter"/>
</dbReference>
<dbReference type="Pfam" id="PF01196">
    <property type="entry name" value="Ribosomal_L17"/>
    <property type="match status" value="1"/>
</dbReference>
<dbReference type="InterPro" id="IPR000456">
    <property type="entry name" value="Ribosomal_bL17"/>
</dbReference>
<proteinExistence type="inferred from homology"/>
<evidence type="ECO:0000313" key="6">
    <source>
        <dbReference type="EMBL" id="TET47003.1"/>
    </source>
</evidence>
<comment type="caution">
    <text evidence="6">The sequence shown here is derived from an EMBL/GenBank/DDBJ whole genome shotgun (WGS) entry which is preliminary data.</text>
</comment>
<dbReference type="PANTHER" id="PTHR14413:SF16">
    <property type="entry name" value="LARGE RIBOSOMAL SUBUNIT PROTEIN BL17M"/>
    <property type="match status" value="1"/>
</dbReference>
<dbReference type="HAMAP" id="MF_01368">
    <property type="entry name" value="Ribosomal_bL17"/>
    <property type="match status" value="1"/>
</dbReference>
<gene>
    <name evidence="4" type="primary">rplQ</name>
    <name evidence="6" type="ORF">E3J62_02540</name>
</gene>
<comment type="subunit">
    <text evidence="4">Part of the 50S ribosomal subunit. Contacts protein L32.</text>
</comment>
<evidence type="ECO:0000256" key="4">
    <source>
        <dbReference type="HAMAP-Rule" id="MF_01368"/>
    </source>
</evidence>
<keyword evidence="3 4" id="KW-0687">Ribonucleoprotein</keyword>
<dbReference type="GO" id="GO:0003735">
    <property type="term" value="F:structural constituent of ribosome"/>
    <property type="evidence" value="ECO:0007669"/>
    <property type="project" value="InterPro"/>
</dbReference>
<evidence type="ECO:0000256" key="1">
    <source>
        <dbReference type="ARBA" id="ARBA00008777"/>
    </source>
</evidence>
<dbReference type="SUPFAM" id="SSF64263">
    <property type="entry name" value="Prokaryotic ribosomal protein L17"/>
    <property type="match status" value="1"/>
</dbReference>
<comment type="similarity">
    <text evidence="1 4 5">Belongs to the bacterial ribosomal protein bL17 family.</text>
</comment>
<dbReference type="Gene3D" id="3.90.1030.10">
    <property type="entry name" value="Ribosomal protein L17"/>
    <property type="match status" value="1"/>
</dbReference>
<evidence type="ECO:0000313" key="7">
    <source>
        <dbReference type="Proteomes" id="UP000315525"/>
    </source>
</evidence>
<keyword evidence="2 4" id="KW-0689">Ribosomal protein</keyword>
<name>A0A523UWW3_UNCT6</name>
<accession>A0A523UWW3</accession>